<comment type="caution">
    <text evidence="7">Lacks conserved residue(s) required for the propagation of feature annotation.</text>
</comment>
<dbReference type="RefSeq" id="WP_268780269.1">
    <property type="nucleotide sequence ID" value="NZ_JAPRAT010000017.1"/>
</dbReference>
<dbReference type="SUPFAM" id="SSF55931">
    <property type="entry name" value="Glutamine synthetase/guanido kinase"/>
    <property type="match status" value="1"/>
</dbReference>
<dbReference type="InterPro" id="IPR014746">
    <property type="entry name" value="Gln_synth/guanido_kin_cat_dom"/>
</dbReference>
<dbReference type="NCBIfam" id="NF002195">
    <property type="entry name" value="PRK01059.1-5"/>
    <property type="match status" value="1"/>
</dbReference>
<dbReference type="NCBIfam" id="NF002194">
    <property type="entry name" value="PRK01059.1-4"/>
    <property type="match status" value="1"/>
</dbReference>
<dbReference type="PANTHER" id="PTHR11547:SF38">
    <property type="entry name" value="ARGININE KINASE 1-RELATED"/>
    <property type="match status" value="1"/>
</dbReference>
<keyword evidence="1 7" id="KW-0021">Allosteric enzyme</keyword>
<evidence type="ECO:0000256" key="3">
    <source>
        <dbReference type="ARBA" id="ARBA00022741"/>
    </source>
</evidence>
<gene>
    <name evidence="7" type="primary">mcsB</name>
    <name evidence="10" type="ORF">OWO01_09775</name>
</gene>
<dbReference type="FunFam" id="3.30.590.10:FF:000007">
    <property type="entry name" value="Protein-arginine kinase"/>
    <property type="match status" value="1"/>
</dbReference>
<accession>A0A9J6RCR3</accession>
<proteinExistence type="inferred from homology"/>
<reference evidence="10" key="1">
    <citation type="submission" date="2022-11" db="EMBL/GenBank/DDBJ databases">
        <title>WGS of Natronobacillus azotifigens 24KS-1, an anaerobic diazotrophic haloalkaliphile from soda-rich habitats.</title>
        <authorList>
            <person name="Sorokin D.Y."/>
            <person name="Merkel A.Y."/>
        </authorList>
    </citation>
    <scope>NUCLEOTIDE SEQUENCE</scope>
    <source>
        <strain evidence="10">24KS-1</strain>
    </source>
</reference>
<dbReference type="InterPro" id="IPR000749">
    <property type="entry name" value="ATP-guanido_PTrfase"/>
</dbReference>
<dbReference type="EC" id="2.7.14.1" evidence="7"/>
<protein>
    <recommendedName>
        <fullName evidence="7">Protein-arginine kinase</fullName>
        <ecNumber evidence="7">2.7.14.1</ecNumber>
    </recommendedName>
</protein>
<dbReference type="EMBL" id="JAPRAT010000017">
    <property type="protein sequence ID" value="MCZ0703506.1"/>
    <property type="molecule type" value="Genomic_DNA"/>
</dbReference>
<comment type="activity regulation">
    <text evidence="7">Appears to be allosterically activated by the binding of pArg-containing polypeptides to the pArg-binding pocket localized in the C-terminal domain of McsB.</text>
</comment>
<evidence type="ECO:0000256" key="1">
    <source>
        <dbReference type="ARBA" id="ARBA00022533"/>
    </source>
</evidence>
<dbReference type="InterPro" id="IPR023660">
    <property type="entry name" value="Arg_Kinase"/>
</dbReference>
<feature type="binding site" evidence="8">
    <location>
        <begin position="208"/>
        <end position="213"/>
    </location>
    <ligand>
        <name>ATP</name>
        <dbReference type="ChEBI" id="CHEBI:30616"/>
    </ligand>
</feature>
<sequence length="355" mass="40865">MSLQSFINEAISPWMQEDGPDNDIVMSTRVRLARNFSNVPFPLTANKEKLSVVSNTLKTHFENQSFEQYENLEFFSMEQMQALEKRVLVEKHLISPHLVEKDLESGVLISNNEQVSLMINEEDHIRLQLYFPGLQLDRGLKEAFRFDDWLEEKINYAFEEKRGYLTSCPTNAGTGLRASVMMHLPALTLTRKMSKMIPAINQLGLVVRGMYGEGSEALGNIYQISNQITLGRSEQDIIEDLQSVVEKMIERERFARKMLVEQSALRLEDRIFRSYGTLKYSRIMESKEAATCLSDLRLGIDVGYIDHLSKTILNELMVLTQPGFLQQYAKETLNAQQRDIRRASIIRERLSLEKG</sequence>
<keyword evidence="2 7" id="KW-0808">Transferase</keyword>
<evidence type="ECO:0000256" key="5">
    <source>
        <dbReference type="ARBA" id="ARBA00022840"/>
    </source>
</evidence>
<dbReference type="PROSITE" id="PS51510">
    <property type="entry name" value="PHOSPHAGEN_KINASE_C"/>
    <property type="match status" value="1"/>
</dbReference>
<evidence type="ECO:0000313" key="11">
    <source>
        <dbReference type="Proteomes" id="UP001084197"/>
    </source>
</evidence>
<keyword evidence="11" id="KW-1185">Reference proteome</keyword>
<keyword evidence="4 7" id="KW-0418">Kinase</keyword>
<dbReference type="GO" id="GO:0005615">
    <property type="term" value="C:extracellular space"/>
    <property type="evidence" value="ECO:0007669"/>
    <property type="project" value="TreeGrafter"/>
</dbReference>
<evidence type="ECO:0000256" key="8">
    <source>
        <dbReference type="PROSITE-ProRule" id="PRU00843"/>
    </source>
</evidence>
<evidence type="ECO:0000256" key="6">
    <source>
        <dbReference type="ARBA" id="ARBA00051816"/>
    </source>
</evidence>
<dbReference type="AlphaFoldDB" id="A0A9J6RCR3"/>
<organism evidence="10 11">
    <name type="scientific">Natronobacillus azotifigens</name>
    <dbReference type="NCBI Taxonomy" id="472978"/>
    <lineage>
        <taxon>Bacteria</taxon>
        <taxon>Bacillati</taxon>
        <taxon>Bacillota</taxon>
        <taxon>Bacilli</taxon>
        <taxon>Bacillales</taxon>
        <taxon>Bacillaceae</taxon>
        <taxon>Natronobacillus</taxon>
    </lineage>
</organism>
<keyword evidence="3 7" id="KW-0547">Nucleotide-binding</keyword>
<feature type="binding site" evidence="7 8">
    <location>
        <begin position="27"/>
        <end position="31"/>
    </location>
    <ligand>
        <name>ATP</name>
        <dbReference type="ChEBI" id="CHEBI:30616"/>
    </ligand>
</feature>
<keyword evidence="5 7" id="KW-0067">ATP-binding</keyword>
<evidence type="ECO:0000256" key="2">
    <source>
        <dbReference type="ARBA" id="ARBA00022679"/>
    </source>
</evidence>
<comment type="similarity">
    <text evidence="7 8">Belongs to the ATP:guanido phosphotransferase family.</text>
</comment>
<dbReference type="Proteomes" id="UP001084197">
    <property type="component" value="Unassembled WGS sequence"/>
</dbReference>
<evidence type="ECO:0000256" key="4">
    <source>
        <dbReference type="ARBA" id="ARBA00022777"/>
    </source>
</evidence>
<dbReference type="CDD" id="cd07930">
    <property type="entry name" value="bacterial_phosphagen_kinase"/>
    <property type="match status" value="1"/>
</dbReference>
<feature type="short sequence motif" description="RDXXRA motif of the pArg binding pocket involved in allosteric regulation" evidence="7">
    <location>
        <begin position="338"/>
        <end position="343"/>
    </location>
</feature>
<comment type="catalytic activity">
    <reaction evidence="6 7">
        <text>L-arginyl-[protein] + ATP = N(omega)-phospho-L-arginyl-[protein] + ADP + H(+)</text>
        <dbReference type="Rhea" id="RHEA:43384"/>
        <dbReference type="Rhea" id="RHEA-COMP:10532"/>
        <dbReference type="Rhea" id="RHEA-COMP:10533"/>
        <dbReference type="ChEBI" id="CHEBI:15378"/>
        <dbReference type="ChEBI" id="CHEBI:29965"/>
        <dbReference type="ChEBI" id="CHEBI:30616"/>
        <dbReference type="ChEBI" id="CHEBI:83226"/>
        <dbReference type="ChEBI" id="CHEBI:456216"/>
        <dbReference type="EC" id="2.7.14.1"/>
    </reaction>
</comment>
<dbReference type="Gene3D" id="3.30.590.10">
    <property type="entry name" value="Glutamine synthetase/guanido kinase, catalytic domain"/>
    <property type="match status" value="1"/>
</dbReference>
<dbReference type="HAMAP" id="MF_00602">
    <property type="entry name" value="Prot_Arg_kinase"/>
    <property type="match status" value="1"/>
</dbReference>
<dbReference type="Pfam" id="PF00217">
    <property type="entry name" value="ATP-gua_Ptrans"/>
    <property type="match status" value="1"/>
</dbReference>
<dbReference type="InterPro" id="IPR022414">
    <property type="entry name" value="ATP-guanido_PTrfase_cat"/>
</dbReference>
<dbReference type="GO" id="GO:0046314">
    <property type="term" value="P:phosphocreatine biosynthetic process"/>
    <property type="evidence" value="ECO:0007669"/>
    <property type="project" value="InterPro"/>
</dbReference>
<feature type="binding site" evidence="7 8">
    <location>
        <position position="92"/>
    </location>
    <ligand>
        <name>ATP</name>
        <dbReference type="ChEBI" id="CHEBI:30616"/>
    </ligand>
</feature>
<dbReference type="GO" id="GO:0005524">
    <property type="term" value="F:ATP binding"/>
    <property type="evidence" value="ECO:0007669"/>
    <property type="project" value="UniProtKB-UniRule"/>
</dbReference>
<name>A0A9J6RCR3_9BACI</name>
<evidence type="ECO:0000256" key="7">
    <source>
        <dbReference type="HAMAP-Rule" id="MF_00602"/>
    </source>
</evidence>
<evidence type="ECO:0000259" key="9">
    <source>
        <dbReference type="PROSITE" id="PS51510"/>
    </source>
</evidence>
<feature type="binding site" evidence="7 8">
    <location>
        <begin position="177"/>
        <end position="181"/>
    </location>
    <ligand>
        <name>ATP</name>
        <dbReference type="ChEBI" id="CHEBI:30616"/>
    </ligand>
</feature>
<feature type="domain" description="Phosphagen kinase C-terminal" evidence="9">
    <location>
        <begin position="24"/>
        <end position="255"/>
    </location>
</feature>
<dbReference type="GO" id="GO:1990424">
    <property type="term" value="F:protein arginine kinase activity"/>
    <property type="evidence" value="ECO:0007669"/>
    <property type="project" value="UniProtKB-EC"/>
</dbReference>
<dbReference type="GO" id="GO:0004111">
    <property type="term" value="F:creatine kinase activity"/>
    <property type="evidence" value="ECO:0007669"/>
    <property type="project" value="InterPro"/>
</dbReference>
<comment type="caution">
    <text evidence="10">The sequence shown here is derived from an EMBL/GenBank/DDBJ whole genome shotgun (WGS) entry which is preliminary data.</text>
</comment>
<feature type="binding site" evidence="7 8">
    <location>
        <position position="126"/>
    </location>
    <ligand>
        <name>ATP</name>
        <dbReference type="ChEBI" id="CHEBI:30616"/>
    </ligand>
</feature>
<comment type="function">
    <text evidence="7">Catalyzes the specific phosphorylation of arginine residues in a large number of proteins. Is part of the bacterial stress response system. Protein arginine phosphorylation has a physiologically important role and is involved in the regulation of many critical cellular processes, such as protein homeostasis, motility, competence, and stringent and stress responses, by regulating gene expression and protein activity.</text>
</comment>
<evidence type="ECO:0000313" key="10">
    <source>
        <dbReference type="EMBL" id="MCZ0703506.1"/>
    </source>
</evidence>
<dbReference type="PANTHER" id="PTHR11547">
    <property type="entry name" value="ARGININE OR CREATINE KINASE"/>
    <property type="match status" value="1"/>
</dbReference>